<dbReference type="PANTHER" id="PTHR43776:SF7">
    <property type="entry name" value="D,D-DIPEPTIDE TRANSPORT ATP-BINDING PROTEIN DDPF-RELATED"/>
    <property type="match status" value="1"/>
</dbReference>
<accession>A0ABT9KUN7</accession>
<protein>
    <submittedName>
        <fullName evidence="7">Oligopeptide/dipeptide ABC transporter ATP-binding protein</fullName>
    </submittedName>
</protein>
<evidence type="ECO:0000256" key="1">
    <source>
        <dbReference type="ARBA" id="ARBA00005417"/>
    </source>
</evidence>
<reference evidence="7 8" key="1">
    <citation type="submission" date="2023-07" db="EMBL/GenBank/DDBJ databases">
        <title>Sequencing the genomes of 1000 actinobacteria strains.</title>
        <authorList>
            <person name="Klenk H.-P."/>
        </authorList>
    </citation>
    <scope>NUCLEOTIDE SEQUENCE [LARGE SCALE GENOMIC DNA]</scope>
    <source>
        <strain evidence="7 8">DSM 41600</strain>
    </source>
</reference>
<feature type="compositionally biased region" description="Low complexity" evidence="5">
    <location>
        <begin position="341"/>
        <end position="360"/>
    </location>
</feature>
<evidence type="ECO:0000259" key="6">
    <source>
        <dbReference type="PROSITE" id="PS50893"/>
    </source>
</evidence>
<sequence>MSGLLEISGLTVAFGRRDARPVLDGVELSVGEGEIVGVIGETGSGKTTLARTAVGLVAPRSGRVVFDGREISGARGRARRAFRRSGQLSYAFQDPLRALDPELTVRRAVAEPLAVAGELDGARIAARVEEALETVGLDAARLGDRLPGALSGGQRQRALLARAIVTRPRLLIADEPVSALDASNRNRVLRLLDRLRAERRMAVVVISHDLSSLAGIADRVAVLYRGRVVEQGPVHEVFGHPLHPYTALLTASAPSVRAEGGPGAAALRPSAEPPGWTTREGCVFAHRCPFVTGSCRTAPAPAAVGPHRSAACHRVDQWRELVAWTAPAATSGQAPEPAATGRAPEPAATGRAPEPAAATGEPRKEAGRVTAAPVTARPSEKG</sequence>
<proteinExistence type="inferred from homology"/>
<keyword evidence="8" id="KW-1185">Reference proteome</keyword>
<feature type="domain" description="ABC transporter" evidence="6">
    <location>
        <begin position="5"/>
        <end position="250"/>
    </location>
</feature>
<name>A0ABT9KUN7_9ACTN</name>
<dbReference type="InterPro" id="IPR003439">
    <property type="entry name" value="ABC_transporter-like_ATP-bd"/>
</dbReference>
<evidence type="ECO:0000256" key="5">
    <source>
        <dbReference type="SAM" id="MobiDB-lite"/>
    </source>
</evidence>
<keyword evidence="4 7" id="KW-0067">ATP-binding</keyword>
<dbReference type="Pfam" id="PF00005">
    <property type="entry name" value="ABC_tran"/>
    <property type="match status" value="1"/>
</dbReference>
<evidence type="ECO:0000313" key="7">
    <source>
        <dbReference type="EMBL" id="MDP9612158.1"/>
    </source>
</evidence>
<keyword evidence="3" id="KW-0547">Nucleotide-binding</keyword>
<dbReference type="GO" id="GO:0005524">
    <property type="term" value="F:ATP binding"/>
    <property type="evidence" value="ECO:0007669"/>
    <property type="project" value="UniProtKB-KW"/>
</dbReference>
<comment type="similarity">
    <text evidence="1">Belongs to the ABC transporter superfamily.</text>
</comment>
<dbReference type="PROSITE" id="PS00211">
    <property type="entry name" value="ABC_TRANSPORTER_1"/>
    <property type="match status" value="1"/>
</dbReference>
<keyword evidence="2" id="KW-0813">Transport</keyword>
<dbReference type="InterPro" id="IPR050319">
    <property type="entry name" value="ABC_transp_ATP-bind"/>
</dbReference>
<dbReference type="Pfam" id="PF08352">
    <property type="entry name" value="oligo_HPY"/>
    <property type="match status" value="1"/>
</dbReference>
<evidence type="ECO:0000313" key="8">
    <source>
        <dbReference type="Proteomes" id="UP001234880"/>
    </source>
</evidence>
<dbReference type="InterPro" id="IPR003593">
    <property type="entry name" value="AAA+_ATPase"/>
</dbReference>
<dbReference type="InterPro" id="IPR017871">
    <property type="entry name" value="ABC_transporter-like_CS"/>
</dbReference>
<evidence type="ECO:0000256" key="4">
    <source>
        <dbReference type="ARBA" id="ARBA00022840"/>
    </source>
</evidence>
<dbReference type="Gene3D" id="3.40.50.300">
    <property type="entry name" value="P-loop containing nucleotide triphosphate hydrolases"/>
    <property type="match status" value="1"/>
</dbReference>
<comment type="caution">
    <text evidence="7">The sequence shown here is derived from an EMBL/GenBank/DDBJ whole genome shotgun (WGS) entry which is preliminary data.</text>
</comment>
<dbReference type="CDD" id="cd03257">
    <property type="entry name" value="ABC_NikE_OppD_transporters"/>
    <property type="match status" value="1"/>
</dbReference>
<organism evidence="7 8">
    <name type="scientific">Streptomyces demainii</name>
    <dbReference type="NCBI Taxonomy" id="588122"/>
    <lineage>
        <taxon>Bacteria</taxon>
        <taxon>Bacillati</taxon>
        <taxon>Actinomycetota</taxon>
        <taxon>Actinomycetes</taxon>
        <taxon>Kitasatosporales</taxon>
        <taxon>Streptomycetaceae</taxon>
        <taxon>Streptomyces</taxon>
    </lineage>
</organism>
<evidence type="ECO:0000256" key="3">
    <source>
        <dbReference type="ARBA" id="ARBA00022741"/>
    </source>
</evidence>
<dbReference type="SMART" id="SM00382">
    <property type="entry name" value="AAA"/>
    <property type="match status" value="1"/>
</dbReference>
<gene>
    <name evidence="7" type="ORF">JOF35_004435</name>
</gene>
<dbReference type="PANTHER" id="PTHR43776">
    <property type="entry name" value="TRANSPORT ATP-BINDING PROTEIN"/>
    <property type="match status" value="1"/>
</dbReference>
<feature type="region of interest" description="Disordered" evidence="5">
    <location>
        <begin position="329"/>
        <end position="382"/>
    </location>
</feature>
<dbReference type="SUPFAM" id="SSF52540">
    <property type="entry name" value="P-loop containing nucleoside triphosphate hydrolases"/>
    <property type="match status" value="1"/>
</dbReference>
<dbReference type="Proteomes" id="UP001234880">
    <property type="component" value="Unassembled WGS sequence"/>
</dbReference>
<dbReference type="InterPro" id="IPR013563">
    <property type="entry name" value="Oligopep_ABC_C"/>
</dbReference>
<evidence type="ECO:0000256" key="2">
    <source>
        <dbReference type="ARBA" id="ARBA00022448"/>
    </source>
</evidence>
<dbReference type="EMBL" id="JAURUE010000001">
    <property type="protein sequence ID" value="MDP9612158.1"/>
    <property type="molecule type" value="Genomic_DNA"/>
</dbReference>
<dbReference type="InterPro" id="IPR027417">
    <property type="entry name" value="P-loop_NTPase"/>
</dbReference>
<dbReference type="NCBIfam" id="TIGR01727">
    <property type="entry name" value="oligo_HPY"/>
    <property type="match status" value="1"/>
</dbReference>
<dbReference type="RefSeq" id="WP_307111012.1">
    <property type="nucleotide sequence ID" value="NZ_JAURUE010000001.1"/>
</dbReference>
<dbReference type="PROSITE" id="PS50893">
    <property type="entry name" value="ABC_TRANSPORTER_2"/>
    <property type="match status" value="1"/>
</dbReference>